<evidence type="ECO:0000313" key="1">
    <source>
        <dbReference type="EMBL" id="CDO61359.1"/>
    </source>
</evidence>
<dbReference type="Proteomes" id="UP000032160">
    <property type="component" value="Chromosome I"/>
</dbReference>
<accession>X5MHR7</accession>
<gene>
    <name evidence="1" type="ORF">BN1012_Phect3147</name>
</gene>
<sequence>MLLQIVAAWLFPTPALHETLSYPCFQEWAVRGRNPLSLTPL</sequence>
<dbReference type="EMBL" id="HG966617">
    <property type="protein sequence ID" value="CDO61359.1"/>
    <property type="molecule type" value="Genomic_DNA"/>
</dbReference>
<keyword evidence="2" id="KW-1185">Reference proteome</keyword>
<dbReference type="AlphaFoldDB" id="X5MHR7"/>
<dbReference type="KEGG" id="pect:BN1012_Phect3147"/>
<reference evidence="1 2" key="1">
    <citation type="journal article" date="2014" name="Front. Genet.">
        <title>Genome and metabolic network of "Candidatus Phaeomarinobacter ectocarpi" Ec32, a new candidate genus of Alphaproteobacteria frequently associated with brown algae.</title>
        <authorList>
            <person name="Dittami S.M."/>
            <person name="Barbeyron T."/>
            <person name="Boyen C."/>
            <person name="Cambefort J."/>
            <person name="Collet G."/>
            <person name="Delage L."/>
            <person name="Gobet A."/>
            <person name="Groisillier A."/>
            <person name="Leblanc C."/>
            <person name="Michel G."/>
            <person name="Scornet D."/>
            <person name="Siegel A."/>
            <person name="Tapia J.E."/>
            <person name="Tonon T."/>
        </authorList>
    </citation>
    <scope>NUCLEOTIDE SEQUENCE [LARGE SCALE GENOMIC DNA]</scope>
    <source>
        <strain evidence="1 2">Ec32</strain>
    </source>
</reference>
<dbReference type="HOGENOM" id="CLU_3267329_0_0_5"/>
<protein>
    <submittedName>
        <fullName evidence="1">Uncharacterized protein</fullName>
    </submittedName>
</protein>
<name>X5MHR7_9HYPH</name>
<evidence type="ECO:0000313" key="2">
    <source>
        <dbReference type="Proteomes" id="UP000032160"/>
    </source>
</evidence>
<proteinExistence type="predicted"/>
<organism evidence="1 2">
    <name type="scientific">Candidatus Phaeomarinibacter ectocarpi</name>
    <dbReference type="NCBI Taxonomy" id="1458461"/>
    <lineage>
        <taxon>Bacteria</taxon>
        <taxon>Pseudomonadati</taxon>
        <taxon>Pseudomonadota</taxon>
        <taxon>Alphaproteobacteria</taxon>
        <taxon>Hyphomicrobiales</taxon>
        <taxon>Parvibaculaceae</taxon>
        <taxon>Candidatus Phaeomarinibacter</taxon>
    </lineage>
</organism>